<keyword evidence="6 8" id="KW-0460">Magnesium</keyword>
<comment type="similarity">
    <text evidence="2 8">Belongs to the ComB family.</text>
</comment>
<dbReference type="Proteomes" id="UP000216339">
    <property type="component" value="Unassembled WGS sequence"/>
</dbReference>
<evidence type="ECO:0000256" key="8">
    <source>
        <dbReference type="HAMAP-Rule" id="MF_00490"/>
    </source>
</evidence>
<dbReference type="RefSeq" id="WP_095510588.1">
    <property type="nucleotide sequence ID" value="NZ_MQWD01000001.1"/>
</dbReference>
<evidence type="ECO:0000256" key="7">
    <source>
        <dbReference type="ARBA" id="ARBA00033711"/>
    </source>
</evidence>
<dbReference type="FunFam" id="3.90.1560.10:FF:000001">
    <property type="entry name" value="Probable 2-phosphosulfolactate phosphatase"/>
    <property type="match status" value="1"/>
</dbReference>
<reference evidence="9 10" key="1">
    <citation type="submission" date="2016-11" db="EMBL/GenBank/DDBJ databases">
        <title>Study of marine rhodopsin-containing bacteria.</title>
        <authorList>
            <person name="Yoshizawa S."/>
            <person name="Kumagai Y."/>
            <person name="Kogure K."/>
        </authorList>
    </citation>
    <scope>NUCLEOTIDE SEQUENCE [LARGE SCALE GENOMIC DNA]</scope>
    <source>
        <strain evidence="9 10">SAORIC-28</strain>
    </source>
</reference>
<dbReference type="InterPro" id="IPR005238">
    <property type="entry name" value="ComB-like"/>
</dbReference>
<keyword evidence="5 8" id="KW-0378">Hydrolase</keyword>
<comment type="caution">
    <text evidence="9">The sequence shown here is derived from an EMBL/GenBank/DDBJ whole genome shotgun (WGS) entry which is preliminary data.</text>
</comment>
<evidence type="ECO:0000256" key="2">
    <source>
        <dbReference type="ARBA" id="ARBA00009997"/>
    </source>
</evidence>
<name>A0A271J0T2_9BACT</name>
<dbReference type="PANTHER" id="PTHR37311:SF1">
    <property type="entry name" value="2-PHOSPHOSULFOLACTATE PHOSPHATASE-RELATED"/>
    <property type="match status" value="1"/>
</dbReference>
<comment type="cofactor">
    <cofactor evidence="1 8">
        <name>Mg(2+)</name>
        <dbReference type="ChEBI" id="CHEBI:18420"/>
    </cofactor>
</comment>
<dbReference type="GO" id="GO:0050532">
    <property type="term" value="F:2-phosphosulfolactate phosphatase activity"/>
    <property type="evidence" value="ECO:0007669"/>
    <property type="project" value="UniProtKB-UniRule"/>
</dbReference>
<dbReference type="SUPFAM" id="SSF142823">
    <property type="entry name" value="ComB-like"/>
    <property type="match status" value="1"/>
</dbReference>
<evidence type="ECO:0000256" key="6">
    <source>
        <dbReference type="ARBA" id="ARBA00022842"/>
    </source>
</evidence>
<evidence type="ECO:0000256" key="5">
    <source>
        <dbReference type="ARBA" id="ARBA00022801"/>
    </source>
</evidence>
<keyword evidence="10" id="KW-1185">Reference proteome</keyword>
<evidence type="ECO:0000256" key="3">
    <source>
        <dbReference type="ARBA" id="ARBA00012953"/>
    </source>
</evidence>
<dbReference type="AlphaFoldDB" id="A0A271J0T2"/>
<dbReference type="InterPro" id="IPR036702">
    <property type="entry name" value="ComB-like_sf"/>
</dbReference>
<dbReference type="GO" id="GO:0050545">
    <property type="term" value="F:sulfopyruvate decarboxylase activity"/>
    <property type="evidence" value="ECO:0007669"/>
    <property type="project" value="TreeGrafter"/>
</dbReference>
<dbReference type="EMBL" id="MQWD01000001">
    <property type="protein sequence ID" value="PAP76917.1"/>
    <property type="molecule type" value="Genomic_DNA"/>
</dbReference>
<organism evidence="9 10">
    <name type="scientific">Rubrivirga marina</name>
    <dbReference type="NCBI Taxonomy" id="1196024"/>
    <lineage>
        <taxon>Bacteria</taxon>
        <taxon>Pseudomonadati</taxon>
        <taxon>Rhodothermota</taxon>
        <taxon>Rhodothermia</taxon>
        <taxon>Rhodothermales</taxon>
        <taxon>Rubricoccaceae</taxon>
        <taxon>Rubrivirga</taxon>
    </lineage>
</organism>
<proteinExistence type="inferred from homology"/>
<dbReference type="Pfam" id="PF04029">
    <property type="entry name" value="2-ph_phosp"/>
    <property type="match status" value="1"/>
</dbReference>
<comment type="catalytic activity">
    <reaction evidence="7 8">
        <text>(2R)-O-phospho-3-sulfolactate + H2O = (2R)-3-sulfolactate + phosphate</text>
        <dbReference type="Rhea" id="RHEA:23416"/>
        <dbReference type="ChEBI" id="CHEBI:15377"/>
        <dbReference type="ChEBI" id="CHEBI:15597"/>
        <dbReference type="ChEBI" id="CHEBI:43474"/>
        <dbReference type="ChEBI" id="CHEBI:58738"/>
        <dbReference type="EC" id="3.1.3.71"/>
    </reaction>
</comment>
<dbReference type="GO" id="GO:0000287">
    <property type="term" value="F:magnesium ion binding"/>
    <property type="evidence" value="ECO:0007669"/>
    <property type="project" value="UniProtKB-UniRule"/>
</dbReference>
<sequence>MSLSVALSPAGLDAEAFDGRAVLVVDVLRASTTVVTALQNGARAVIPVADKGEAGRLAATLDRDVSVLGGERGGEKLAGFALGNSPREYTEAAVAGKTVVLTTTNGTAALVRARGAARLAMGALVNAGASAAFLHRALDDGLDAVVLCAGWEGRVSLEDALCAGLLVDRLIDHPSAPPLNDGARIAHGLYRGARDDLARALFGADHTRRLVALGAGDDVALCARLDASDVLPVYRDNRLVADAA</sequence>
<evidence type="ECO:0000256" key="1">
    <source>
        <dbReference type="ARBA" id="ARBA00001946"/>
    </source>
</evidence>
<dbReference type="PANTHER" id="PTHR37311">
    <property type="entry name" value="2-PHOSPHOSULFOLACTATE PHOSPHATASE-RELATED"/>
    <property type="match status" value="1"/>
</dbReference>
<evidence type="ECO:0000313" key="10">
    <source>
        <dbReference type="Proteomes" id="UP000216339"/>
    </source>
</evidence>
<dbReference type="EC" id="3.1.3.71" evidence="3 8"/>
<accession>A0A271J0T2</accession>
<dbReference type="HAMAP" id="MF_00490">
    <property type="entry name" value="ComB"/>
    <property type="match status" value="1"/>
</dbReference>
<dbReference type="OrthoDB" id="4913at2"/>
<evidence type="ECO:0000313" key="9">
    <source>
        <dbReference type="EMBL" id="PAP76917.1"/>
    </source>
</evidence>
<gene>
    <name evidence="8" type="primary">comB</name>
    <name evidence="9" type="ORF">BSZ37_10980</name>
</gene>
<evidence type="ECO:0000256" key="4">
    <source>
        <dbReference type="ARBA" id="ARBA00021948"/>
    </source>
</evidence>
<dbReference type="Gene3D" id="3.90.1560.10">
    <property type="entry name" value="ComB-like"/>
    <property type="match status" value="1"/>
</dbReference>
<protein>
    <recommendedName>
        <fullName evidence="4 8">Probable 2-phosphosulfolactate phosphatase</fullName>
        <ecNumber evidence="3 8">3.1.3.71</ecNumber>
    </recommendedName>
</protein>